<evidence type="ECO:0000256" key="2">
    <source>
        <dbReference type="ARBA" id="ARBA00022574"/>
    </source>
</evidence>
<dbReference type="GO" id="GO:0005930">
    <property type="term" value="C:axoneme"/>
    <property type="evidence" value="ECO:0007669"/>
    <property type="project" value="TreeGrafter"/>
</dbReference>
<dbReference type="InterPro" id="IPR056168">
    <property type="entry name" value="TPR_IF140/IFT172/WDR19"/>
</dbReference>
<evidence type="ECO:0000313" key="7">
    <source>
        <dbReference type="EMBL" id="ADY49783.1"/>
    </source>
</evidence>
<evidence type="ECO:0000256" key="3">
    <source>
        <dbReference type="ARBA" id="ARBA00022737"/>
    </source>
</evidence>
<keyword evidence="3" id="KW-0677">Repeat</keyword>
<proteinExistence type="evidence at transcript level"/>
<keyword evidence="4" id="KW-0969">Cilium</keyword>
<feature type="domain" description="IF140/IFT172/WDR19 TPR" evidence="6">
    <location>
        <begin position="1"/>
        <end position="65"/>
    </location>
</feature>
<evidence type="ECO:0000256" key="4">
    <source>
        <dbReference type="ARBA" id="ARBA00023069"/>
    </source>
</evidence>
<sequence length="67" mass="7376">MDEAFNAIKFIESESVWEHMARMCVKTRRLDVALVCLGNMGNASGARALRKAMKSAAPQEVKVAAKH</sequence>
<name>F1LI29_ASCSU</name>
<dbReference type="PANTHER" id="PTHR15722:SF7">
    <property type="entry name" value="INTRAFLAGELLAR TRANSPORT PROTEIN 140 HOMOLOG"/>
    <property type="match status" value="1"/>
</dbReference>
<organism evidence="7">
    <name type="scientific">Ascaris suum</name>
    <name type="common">Pig roundworm</name>
    <name type="synonym">Ascaris lumbricoides</name>
    <dbReference type="NCBI Taxonomy" id="6253"/>
    <lineage>
        <taxon>Eukaryota</taxon>
        <taxon>Metazoa</taxon>
        <taxon>Ecdysozoa</taxon>
        <taxon>Nematoda</taxon>
        <taxon>Chromadorea</taxon>
        <taxon>Rhabditida</taxon>
        <taxon>Spirurina</taxon>
        <taxon>Ascaridomorpha</taxon>
        <taxon>Ascaridoidea</taxon>
        <taxon>Ascarididae</taxon>
        <taxon>Ascaris</taxon>
    </lineage>
</organism>
<evidence type="ECO:0000256" key="1">
    <source>
        <dbReference type="ARBA" id="ARBA00004138"/>
    </source>
</evidence>
<dbReference type="PANTHER" id="PTHR15722">
    <property type="entry name" value="IFT140/172-RELATED"/>
    <property type="match status" value="1"/>
</dbReference>
<dbReference type="GO" id="GO:0030991">
    <property type="term" value="C:intraciliary transport particle A"/>
    <property type="evidence" value="ECO:0007669"/>
    <property type="project" value="TreeGrafter"/>
</dbReference>
<dbReference type="EMBL" id="JI235162">
    <property type="protein sequence ID" value="ADY49783.1"/>
    <property type="molecule type" value="mRNA"/>
</dbReference>
<evidence type="ECO:0000256" key="5">
    <source>
        <dbReference type="ARBA" id="ARBA00023273"/>
    </source>
</evidence>
<keyword evidence="5" id="KW-0966">Cell projection</keyword>
<protein>
    <submittedName>
        <fullName evidence="7">Intraflagellar transport protein 140</fullName>
    </submittedName>
</protein>
<accession>F1LI29</accession>
<reference evidence="7" key="1">
    <citation type="journal article" date="2011" name="Genome Res.">
        <title>Deep small RNA sequencing from the nematode Ascaris reveals conservation, functional diversification, and novel developmental profiles.</title>
        <authorList>
            <person name="Wang J."/>
            <person name="Czech B."/>
            <person name="Crunk A."/>
            <person name="Wallace A."/>
            <person name="Mitreva M."/>
            <person name="Hannon G.J."/>
            <person name="Davis R.E."/>
        </authorList>
    </citation>
    <scope>NUCLEOTIDE SEQUENCE</scope>
</reference>
<keyword evidence="7" id="KW-0282">Flagellum</keyword>
<comment type="subcellular location">
    <subcellularLocation>
        <location evidence="1">Cell projection</location>
        <location evidence="1">Cilium</location>
    </subcellularLocation>
</comment>
<keyword evidence="2" id="KW-0853">WD repeat</keyword>
<dbReference type="Pfam" id="PF24762">
    <property type="entry name" value="TPR_IF140-IFT172"/>
    <property type="match status" value="1"/>
</dbReference>
<dbReference type="GO" id="GO:0035721">
    <property type="term" value="P:intraciliary retrograde transport"/>
    <property type="evidence" value="ECO:0007669"/>
    <property type="project" value="TreeGrafter"/>
</dbReference>
<dbReference type="AlphaFoldDB" id="F1LI29"/>
<evidence type="ECO:0000259" key="6">
    <source>
        <dbReference type="Pfam" id="PF24762"/>
    </source>
</evidence>
<dbReference type="GO" id="GO:0036064">
    <property type="term" value="C:ciliary basal body"/>
    <property type="evidence" value="ECO:0007669"/>
    <property type="project" value="TreeGrafter"/>
</dbReference>